<dbReference type="PANTHER" id="PTHR35525">
    <property type="entry name" value="BLL6575 PROTEIN"/>
    <property type="match status" value="1"/>
</dbReference>
<dbReference type="Gene3D" id="1.10.3300.10">
    <property type="entry name" value="Jann2411-like domain"/>
    <property type="match status" value="1"/>
</dbReference>
<proteinExistence type="predicted"/>
<dbReference type="AlphaFoldDB" id="A0A6F8YXE8"/>
<dbReference type="Proteomes" id="UP000503011">
    <property type="component" value="Chromosome"/>
</dbReference>
<evidence type="ECO:0000259" key="1">
    <source>
        <dbReference type="Pfam" id="PF11706"/>
    </source>
</evidence>
<protein>
    <submittedName>
        <fullName evidence="2">PadR family transcriptional regulator</fullName>
    </submittedName>
</protein>
<dbReference type="SUPFAM" id="SSF160904">
    <property type="entry name" value="Jann2411-like"/>
    <property type="match status" value="1"/>
</dbReference>
<reference evidence="2 3" key="2">
    <citation type="submission" date="2020-03" db="EMBL/GenBank/DDBJ databases">
        <authorList>
            <person name="Ichikawa N."/>
            <person name="Kimura A."/>
            <person name="Kitahashi Y."/>
            <person name="Uohara A."/>
        </authorList>
    </citation>
    <scope>NUCLEOTIDE SEQUENCE [LARGE SCALE GENOMIC DNA]</scope>
    <source>
        <strain evidence="2 3">NBRC 105367</strain>
    </source>
</reference>
<dbReference type="PANTHER" id="PTHR35525:SF3">
    <property type="entry name" value="BLL6575 PROTEIN"/>
    <property type="match status" value="1"/>
</dbReference>
<reference evidence="2 3" key="1">
    <citation type="submission" date="2020-03" db="EMBL/GenBank/DDBJ databases">
        <title>Whole genome shotgun sequence of Phytohabitans suffuscus NBRC 105367.</title>
        <authorList>
            <person name="Komaki H."/>
            <person name="Tamura T."/>
        </authorList>
    </citation>
    <scope>NUCLEOTIDE SEQUENCE [LARGE SCALE GENOMIC DNA]</scope>
    <source>
        <strain evidence="2 3">NBRC 105367</strain>
    </source>
</reference>
<keyword evidence="3" id="KW-1185">Reference proteome</keyword>
<name>A0A6F8YXE8_9ACTN</name>
<dbReference type="InterPro" id="IPR010852">
    <property type="entry name" value="ABATE"/>
</dbReference>
<feature type="domain" description="Zinc finger CGNR" evidence="1">
    <location>
        <begin position="128"/>
        <end position="175"/>
    </location>
</feature>
<dbReference type="Pfam" id="PF11706">
    <property type="entry name" value="zf-CGNR"/>
    <property type="match status" value="1"/>
</dbReference>
<evidence type="ECO:0000313" key="2">
    <source>
        <dbReference type="EMBL" id="BCB90724.1"/>
    </source>
</evidence>
<dbReference type="InterPro" id="IPR023286">
    <property type="entry name" value="ABATE_dom_sf"/>
</dbReference>
<organism evidence="2 3">
    <name type="scientific">Phytohabitans suffuscus</name>
    <dbReference type="NCBI Taxonomy" id="624315"/>
    <lineage>
        <taxon>Bacteria</taxon>
        <taxon>Bacillati</taxon>
        <taxon>Actinomycetota</taxon>
        <taxon>Actinomycetes</taxon>
        <taxon>Micromonosporales</taxon>
        <taxon>Micromonosporaceae</taxon>
    </lineage>
</organism>
<dbReference type="KEGG" id="psuu:Psuf_080370"/>
<dbReference type="InterPro" id="IPR021005">
    <property type="entry name" value="Znf_CGNR"/>
</dbReference>
<accession>A0A6F8YXE8</accession>
<gene>
    <name evidence="2" type="ORF">Psuf_080370</name>
</gene>
<evidence type="ECO:0000313" key="3">
    <source>
        <dbReference type="Proteomes" id="UP000503011"/>
    </source>
</evidence>
<dbReference type="EMBL" id="AP022871">
    <property type="protein sequence ID" value="BCB90724.1"/>
    <property type="molecule type" value="Genomic_DNA"/>
</dbReference>
<sequence length="179" mass="19383">MVNMPGALDQVRDFLNTWEIPNDTRVPVDHLAALVAAPERWAAAFPGVTRPARDDLADLRALRADLRAALGLTHPVSLGDRVERHRLVVTLREAPDEPALLVRPATASATGDLLAAAVNAVAAGRWHRLKSCPDCRWVFYDTSRNASRTWCAMTPGGPDGRGCGGIAKTRAYRARASAR</sequence>